<sequence length="80" mass="9615">MLKNLRSDFQTRRSLSTYSHERNSFCKVVVRRRPILKKKKNYYTCENHFVIILLHVQSSIYDTASLQHNFQLQIPSLCRD</sequence>
<evidence type="ECO:0000313" key="2">
    <source>
        <dbReference type="Proteomes" id="UP000615446"/>
    </source>
</evidence>
<dbReference type="AlphaFoldDB" id="A0A8H3QXB9"/>
<proteinExistence type="predicted"/>
<comment type="caution">
    <text evidence="1">The sequence shown here is derived from an EMBL/GenBank/DDBJ whole genome shotgun (WGS) entry which is preliminary data.</text>
</comment>
<protein>
    <submittedName>
        <fullName evidence="1">Uncharacterized protein</fullName>
    </submittedName>
</protein>
<reference evidence="1" key="1">
    <citation type="submission" date="2019-10" db="EMBL/GenBank/DDBJ databases">
        <title>Conservation and host-specific expression of non-tandemly repeated heterogenous ribosome RNA gene in arbuscular mycorrhizal fungi.</title>
        <authorList>
            <person name="Maeda T."/>
            <person name="Kobayashi Y."/>
            <person name="Nakagawa T."/>
            <person name="Ezawa T."/>
            <person name="Yamaguchi K."/>
            <person name="Bino T."/>
            <person name="Nishimoto Y."/>
            <person name="Shigenobu S."/>
            <person name="Kawaguchi M."/>
        </authorList>
    </citation>
    <scope>NUCLEOTIDE SEQUENCE</scope>
    <source>
        <strain evidence="1">HR1</strain>
    </source>
</reference>
<accession>A0A8H3QXB9</accession>
<organism evidence="1 2">
    <name type="scientific">Rhizophagus clarus</name>
    <dbReference type="NCBI Taxonomy" id="94130"/>
    <lineage>
        <taxon>Eukaryota</taxon>
        <taxon>Fungi</taxon>
        <taxon>Fungi incertae sedis</taxon>
        <taxon>Mucoromycota</taxon>
        <taxon>Glomeromycotina</taxon>
        <taxon>Glomeromycetes</taxon>
        <taxon>Glomerales</taxon>
        <taxon>Glomeraceae</taxon>
        <taxon>Rhizophagus</taxon>
    </lineage>
</organism>
<dbReference type="EMBL" id="BLAL01000244">
    <property type="protein sequence ID" value="GES95628.1"/>
    <property type="molecule type" value="Genomic_DNA"/>
</dbReference>
<dbReference type="Proteomes" id="UP000615446">
    <property type="component" value="Unassembled WGS sequence"/>
</dbReference>
<evidence type="ECO:0000313" key="1">
    <source>
        <dbReference type="EMBL" id="GES95628.1"/>
    </source>
</evidence>
<gene>
    <name evidence="1" type="ORF">RCL2_002229200</name>
</gene>
<name>A0A8H3QXB9_9GLOM</name>